<proteinExistence type="predicted"/>
<dbReference type="EMBL" id="KX507344">
    <property type="protein sequence ID" value="AOQ27034.1"/>
    <property type="molecule type" value="Genomic_DNA"/>
</dbReference>
<protein>
    <submittedName>
        <fullName evidence="1">Uncharacterized protein</fullName>
    </submittedName>
</protein>
<evidence type="ECO:0000313" key="2">
    <source>
        <dbReference type="Proteomes" id="UP000224465"/>
    </source>
</evidence>
<gene>
    <name evidence="1" type="ORF">SEA_GODPOWER_59</name>
</gene>
<evidence type="ECO:0000313" key="1">
    <source>
        <dbReference type="EMBL" id="AOQ27034.1"/>
    </source>
</evidence>
<accession>A0A1C9LWS9</accession>
<reference evidence="1 2" key="1">
    <citation type="submission" date="2016-07" db="EMBL/GenBank/DDBJ databases">
        <authorList>
            <person name="Adewale K.A."/>
            <person name="Blau A.I."/>
            <person name="Scott S.R."/>
            <person name="Westervelt L.M."/>
            <person name="Nayek S."/>
            <person name="Hughes L.E."/>
            <person name="Garlena R.A."/>
            <person name="Russell D.A."/>
            <person name="Pope W.H."/>
            <person name="Jacobs-Sera D."/>
            <person name="Hendrix R.W."/>
            <person name="Hatfull G.F."/>
        </authorList>
    </citation>
    <scope>NUCLEOTIDE SEQUENCE [LARGE SCALE GENOMIC DNA]</scope>
</reference>
<organism evidence="1 2">
    <name type="scientific">Streptomyces phage Godpower</name>
    <dbReference type="NCBI Taxonomy" id="1873995"/>
    <lineage>
        <taxon>Viruses</taxon>
        <taxon>Duplodnaviria</taxon>
        <taxon>Heunggongvirae</taxon>
        <taxon>Uroviricota</taxon>
        <taxon>Caudoviricetes</taxon>
        <taxon>Arquatrovirinae</taxon>
        <taxon>Likavirus</taxon>
        <taxon>Likavirus lika</taxon>
    </lineage>
</organism>
<name>A0A1C9LWS9_9CAUD</name>
<sequence length="78" mass="8829">MTDGPQYTVLDIEDIHTLRDLDVLPNGTLVVGLDPQATTRFKQDGHWVDPKKPIGTTWNLNTYVLARRYGIRVVVQPV</sequence>
<dbReference type="Proteomes" id="UP000224465">
    <property type="component" value="Segment"/>
</dbReference>